<evidence type="ECO:0000313" key="1">
    <source>
        <dbReference type="EMBL" id="SDE19070.1"/>
    </source>
</evidence>
<reference evidence="2" key="1">
    <citation type="submission" date="2016-10" db="EMBL/GenBank/DDBJ databases">
        <authorList>
            <person name="Varghese N."/>
            <person name="Submissions S."/>
        </authorList>
    </citation>
    <scope>NUCLEOTIDE SEQUENCE [LARGE SCALE GENOMIC DNA]</scope>
    <source>
        <strain evidence="2">DSM 18609</strain>
    </source>
</reference>
<evidence type="ECO:0000313" key="2">
    <source>
        <dbReference type="Proteomes" id="UP000199455"/>
    </source>
</evidence>
<accession>A0A1G7AWM9</accession>
<sequence>MKKVDIEWNSQLSACVMVGFDELNIHLIPGILPADFVSSLMPRAGMFIDFHSRVTLRILDYNCKQEQLIVLNGS</sequence>
<dbReference type="EMBL" id="FMZH01000013">
    <property type="protein sequence ID" value="SDE19070.1"/>
    <property type="molecule type" value="Genomic_DNA"/>
</dbReference>
<proteinExistence type="predicted"/>
<dbReference type="STRING" id="390242.SAMN04488024_11377"/>
<gene>
    <name evidence="1" type="ORF">SAMN04488024_11377</name>
</gene>
<dbReference type="Proteomes" id="UP000199455">
    <property type="component" value="Unassembled WGS sequence"/>
</dbReference>
<dbReference type="AlphaFoldDB" id="A0A1G7AWM9"/>
<name>A0A1G7AWM9_9SPHI</name>
<organism evidence="1 2">
    <name type="scientific">Pedobacter soli</name>
    <dbReference type="NCBI Taxonomy" id="390242"/>
    <lineage>
        <taxon>Bacteria</taxon>
        <taxon>Pseudomonadati</taxon>
        <taxon>Bacteroidota</taxon>
        <taxon>Sphingobacteriia</taxon>
        <taxon>Sphingobacteriales</taxon>
        <taxon>Sphingobacteriaceae</taxon>
        <taxon>Pedobacter</taxon>
    </lineage>
</organism>
<protein>
    <submittedName>
        <fullName evidence="1">Uncharacterized protein</fullName>
    </submittedName>
</protein>
<keyword evidence="2" id="KW-1185">Reference proteome</keyword>